<dbReference type="InterPro" id="IPR009057">
    <property type="entry name" value="Homeodomain-like_sf"/>
</dbReference>
<evidence type="ECO:0000259" key="3">
    <source>
        <dbReference type="PROSITE" id="PS50977"/>
    </source>
</evidence>
<gene>
    <name evidence="4" type="ORF">OKIT_0273</name>
</gene>
<dbReference type="SUPFAM" id="SSF46689">
    <property type="entry name" value="Homeodomain-like"/>
    <property type="match status" value="1"/>
</dbReference>
<feature type="domain" description="HTH tetR-type" evidence="3">
    <location>
        <begin position="11"/>
        <end position="71"/>
    </location>
</feature>
<dbReference type="Pfam" id="PF17924">
    <property type="entry name" value="TetR_C_19"/>
    <property type="match status" value="1"/>
</dbReference>
<dbReference type="InterPro" id="IPR001647">
    <property type="entry name" value="HTH_TetR"/>
</dbReference>
<dbReference type="Proteomes" id="UP000004959">
    <property type="component" value="Chromosome"/>
</dbReference>
<evidence type="ECO:0000256" key="1">
    <source>
        <dbReference type="ARBA" id="ARBA00023125"/>
    </source>
</evidence>
<protein>
    <submittedName>
        <fullName evidence="4">Transcriptional regulator</fullName>
    </submittedName>
</protein>
<keyword evidence="5" id="KW-1185">Reference proteome</keyword>
<comment type="caution">
    <text evidence="4">The sequence shown here is derived from an EMBL/GenBank/DDBJ whole genome shotgun (WGS) entry which is preliminary data.</text>
</comment>
<keyword evidence="1 2" id="KW-0238">DNA-binding</keyword>
<dbReference type="Gene3D" id="1.10.357.10">
    <property type="entry name" value="Tetracycline Repressor, domain 2"/>
    <property type="match status" value="1"/>
</dbReference>
<feature type="DNA-binding region" description="H-T-H motif" evidence="2">
    <location>
        <begin position="34"/>
        <end position="53"/>
    </location>
</feature>
<evidence type="ECO:0000313" key="4">
    <source>
        <dbReference type="EMBL" id="EHN58398.1"/>
    </source>
</evidence>
<dbReference type="AlphaFoldDB" id="G9WIU9"/>
<organism evidence="4 5">
    <name type="scientific">Oenococcus kitaharae DSM 17330</name>
    <dbReference type="NCBI Taxonomy" id="1045004"/>
    <lineage>
        <taxon>Bacteria</taxon>
        <taxon>Bacillati</taxon>
        <taxon>Bacillota</taxon>
        <taxon>Bacilli</taxon>
        <taxon>Lactobacillales</taxon>
        <taxon>Lactobacillaceae</taxon>
        <taxon>Oenococcus</taxon>
    </lineage>
</organism>
<dbReference type="STRING" id="336988.NT96_04555"/>
<evidence type="ECO:0000313" key="5">
    <source>
        <dbReference type="Proteomes" id="UP000004959"/>
    </source>
</evidence>
<dbReference type="OrthoDB" id="9812484at2"/>
<dbReference type="PROSITE" id="PS50977">
    <property type="entry name" value="HTH_TETR_2"/>
    <property type="match status" value="1"/>
</dbReference>
<dbReference type="PATRIC" id="fig|1045004.4.peg.275"/>
<dbReference type="Pfam" id="PF00440">
    <property type="entry name" value="TetR_N"/>
    <property type="match status" value="1"/>
</dbReference>
<accession>G9WIU9</accession>
<reference evidence="4 5" key="1">
    <citation type="journal article" date="2012" name="PLoS ONE">
        <title>Functional divergence in the genus oenococcus as predicted by genome sequencing of the newly-described species, Oenococcus kitaharae.</title>
        <authorList>
            <person name="Borneman A.R."/>
            <person name="McCarthy J.M."/>
            <person name="Chambers P.J."/>
            <person name="Bartowsky E.J."/>
        </authorList>
    </citation>
    <scope>NUCLEOTIDE SEQUENCE [LARGE SCALE GENOMIC DNA]</scope>
    <source>
        <strain evidence="5">DSM17330</strain>
    </source>
</reference>
<dbReference type="EMBL" id="AFVZ01000001">
    <property type="protein sequence ID" value="EHN58398.1"/>
    <property type="molecule type" value="Genomic_DNA"/>
</dbReference>
<sequence>MPKETFYNLSEEKRQRILRAAQNEFSRVPLAEAKVARIVLDAGIPRGSFYQYFDDISDLYHYFFKNKARSFQENFKKAVLTHDGDLIEAWRFMDKQLIGTIIKSRNSVLFENALLGLDIQRSQKMLRHFSHFDDPAIQSLDDLSYIDFSELRIDSLDDFKALEKIFSGFVLQAVSSYFAKKRAGEAVGLDQILAQTDKEINWLKYGIKKETEHD</sequence>
<dbReference type="GO" id="GO:0003677">
    <property type="term" value="F:DNA binding"/>
    <property type="evidence" value="ECO:0007669"/>
    <property type="project" value="UniProtKB-UniRule"/>
</dbReference>
<evidence type="ECO:0000256" key="2">
    <source>
        <dbReference type="PROSITE-ProRule" id="PRU00335"/>
    </source>
</evidence>
<proteinExistence type="predicted"/>
<name>G9WIU9_9LACO</name>
<dbReference type="eggNOG" id="COG1309">
    <property type="taxonomic scope" value="Bacteria"/>
</dbReference>
<dbReference type="HOGENOM" id="CLU_069356_45_2_9"/>